<dbReference type="EMBL" id="BAAAZO010000009">
    <property type="protein sequence ID" value="GAA3624453.1"/>
    <property type="molecule type" value="Genomic_DNA"/>
</dbReference>
<proteinExistence type="predicted"/>
<evidence type="ECO:0000313" key="1">
    <source>
        <dbReference type="EMBL" id="GAA3624453.1"/>
    </source>
</evidence>
<accession>A0ABP7A3Z7</accession>
<protein>
    <submittedName>
        <fullName evidence="1">Uncharacterized protein</fullName>
    </submittedName>
</protein>
<gene>
    <name evidence="1" type="ORF">GCM10022223_46900</name>
</gene>
<organism evidence="1 2">
    <name type="scientific">Kineosporia mesophila</name>
    <dbReference type="NCBI Taxonomy" id="566012"/>
    <lineage>
        <taxon>Bacteria</taxon>
        <taxon>Bacillati</taxon>
        <taxon>Actinomycetota</taxon>
        <taxon>Actinomycetes</taxon>
        <taxon>Kineosporiales</taxon>
        <taxon>Kineosporiaceae</taxon>
        <taxon>Kineosporia</taxon>
    </lineage>
</organism>
<dbReference type="RefSeq" id="WP_269327976.1">
    <property type="nucleotide sequence ID" value="NZ_BAAAZO010000009.1"/>
</dbReference>
<sequence length="43" mass="4514">MGINCSACPDVQFNNHSGAEATHLANVHNQVQHNSSNGPAQGR</sequence>
<reference evidence="2" key="1">
    <citation type="journal article" date="2019" name="Int. J. Syst. Evol. Microbiol.">
        <title>The Global Catalogue of Microorganisms (GCM) 10K type strain sequencing project: providing services to taxonomists for standard genome sequencing and annotation.</title>
        <authorList>
            <consortium name="The Broad Institute Genomics Platform"/>
            <consortium name="The Broad Institute Genome Sequencing Center for Infectious Disease"/>
            <person name="Wu L."/>
            <person name="Ma J."/>
        </authorList>
    </citation>
    <scope>NUCLEOTIDE SEQUENCE [LARGE SCALE GENOMIC DNA]</scope>
    <source>
        <strain evidence="2">JCM 16902</strain>
    </source>
</reference>
<name>A0ABP7A3Z7_9ACTN</name>
<comment type="caution">
    <text evidence="1">The sequence shown here is derived from an EMBL/GenBank/DDBJ whole genome shotgun (WGS) entry which is preliminary data.</text>
</comment>
<evidence type="ECO:0000313" key="2">
    <source>
        <dbReference type="Proteomes" id="UP001501074"/>
    </source>
</evidence>
<keyword evidence="2" id="KW-1185">Reference proteome</keyword>
<dbReference type="Proteomes" id="UP001501074">
    <property type="component" value="Unassembled WGS sequence"/>
</dbReference>